<feature type="non-terminal residue" evidence="1">
    <location>
        <position position="37"/>
    </location>
</feature>
<gene>
    <name evidence="1" type="ORF">METZ01_LOCUS379224</name>
</gene>
<dbReference type="EMBL" id="UINC01139672">
    <property type="protein sequence ID" value="SVD26370.1"/>
    <property type="molecule type" value="Genomic_DNA"/>
</dbReference>
<reference evidence="1" key="1">
    <citation type="submission" date="2018-05" db="EMBL/GenBank/DDBJ databases">
        <authorList>
            <person name="Lanie J.A."/>
            <person name="Ng W.-L."/>
            <person name="Kazmierczak K.M."/>
            <person name="Andrzejewski T.M."/>
            <person name="Davidsen T.M."/>
            <person name="Wayne K.J."/>
            <person name="Tettelin H."/>
            <person name="Glass J.I."/>
            <person name="Rusch D."/>
            <person name="Podicherti R."/>
            <person name="Tsui H.-C.T."/>
            <person name="Winkler M.E."/>
        </authorList>
    </citation>
    <scope>NUCLEOTIDE SEQUENCE</scope>
</reference>
<name>A0A382TWD9_9ZZZZ</name>
<proteinExistence type="predicted"/>
<evidence type="ECO:0000313" key="1">
    <source>
        <dbReference type="EMBL" id="SVD26370.1"/>
    </source>
</evidence>
<sequence>MSKYKPFNRESHNSPVFSHLDVLTERVSGRRRSSLFE</sequence>
<dbReference type="AlphaFoldDB" id="A0A382TWD9"/>
<protein>
    <submittedName>
        <fullName evidence="1">Uncharacterized protein</fullName>
    </submittedName>
</protein>
<organism evidence="1">
    <name type="scientific">marine metagenome</name>
    <dbReference type="NCBI Taxonomy" id="408172"/>
    <lineage>
        <taxon>unclassified sequences</taxon>
        <taxon>metagenomes</taxon>
        <taxon>ecological metagenomes</taxon>
    </lineage>
</organism>
<accession>A0A382TWD9</accession>